<feature type="transmembrane region" description="Helical" evidence="7">
    <location>
        <begin position="258"/>
        <end position="278"/>
    </location>
</feature>
<dbReference type="InterPro" id="IPR035906">
    <property type="entry name" value="MetI-like_sf"/>
</dbReference>
<reference evidence="8 9" key="1">
    <citation type="journal article" date="2019" name="Emerg. Microbes Infect.">
        <title>Comprehensive subspecies identification of 175 nontuberculous mycobacteria species based on 7547 genomic profiles.</title>
        <authorList>
            <person name="Matsumoto Y."/>
            <person name="Kinjo T."/>
            <person name="Motooka D."/>
            <person name="Nabeya D."/>
            <person name="Jung N."/>
            <person name="Uechi K."/>
            <person name="Horii T."/>
            <person name="Iida T."/>
            <person name="Fujita J."/>
            <person name="Nakamura S."/>
        </authorList>
    </citation>
    <scope>NUCLEOTIDE SEQUENCE [LARGE SCALE GENOMIC DNA]</scope>
    <source>
        <strain evidence="8 9">JCM 6396</strain>
    </source>
</reference>
<dbReference type="GO" id="GO:0005886">
    <property type="term" value="C:plasma membrane"/>
    <property type="evidence" value="ECO:0007669"/>
    <property type="project" value="UniProtKB-SubCell"/>
</dbReference>
<dbReference type="InterPro" id="IPR000515">
    <property type="entry name" value="MetI-like"/>
</dbReference>
<feature type="transmembrane region" description="Helical" evidence="7">
    <location>
        <begin position="105"/>
        <end position="127"/>
    </location>
</feature>
<dbReference type="Pfam" id="PF00528">
    <property type="entry name" value="BPD_transp_1"/>
    <property type="match status" value="1"/>
</dbReference>
<protein>
    <submittedName>
        <fullName evidence="8">ABC transporter permease</fullName>
    </submittedName>
</protein>
<dbReference type="Gene3D" id="1.10.3720.10">
    <property type="entry name" value="MetI-like"/>
    <property type="match status" value="1"/>
</dbReference>
<dbReference type="Proteomes" id="UP000467006">
    <property type="component" value="Chromosome"/>
</dbReference>
<keyword evidence="5 7" id="KW-1133">Transmembrane helix</keyword>
<dbReference type="SUPFAM" id="SSF161098">
    <property type="entry name" value="MetI-like"/>
    <property type="match status" value="1"/>
</dbReference>
<dbReference type="OrthoDB" id="3260236at2"/>
<dbReference type="CDD" id="cd06261">
    <property type="entry name" value="TM_PBP2"/>
    <property type="match status" value="1"/>
</dbReference>
<name>A0A7I7JZF6_9MYCO</name>
<proteinExistence type="inferred from homology"/>
<dbReference type="PANTHER" id="PTHR30151">
    <property type="entry name" value="ALKANE SULFONATE ABC TRANSPORTER-RELATED, MEMBRANE SUBUNIT"/>
    <property type="match status" value="1"/>
</dbReference>
<evidence type="ECO:0000313" key="8">
    <source>
        <dbReference type="EMBL" id="BBX16714.1"/>
    </source>
</evidence>
<dbReference type="AlphaFoldDB" id="A0A7I7JZF6"/>
<dbReference type="PANTHER" id="PTHR30151:SF0">
    <property type="entry name" value="ABC TRANSPORTER PERMEASE PROTEIN MJ0413-RELATED"/>
    <property type="match status" value="1"/>
</dbReference>
<dbReference type="PROSITE" id="PS50928">
    <property type="entry name" value="ABC_TM1"/>
    <property type="match status" value="1"/>
</dbReference>
<evidence type="ECO:0000313" key="9">
    <source>
        <dbReference type="Proteomes" id="UP000467006"/>
    </source>
</evidence>
<feature type="transmembrane region" description="Helical" evidence="7">
    <location>
        <begin position="227"/>
        <end position="251"/>
    </location>
</feature>
<evidence type="ECO:0000256" key="6">
    <source>
        <dbReference type="ARBA" id="ARBA00023136"/>
    </source>
</evidence>
<comment type="similarity">
    <text evidence="7">Belongs to the binding-protein-dependent transport system permease family.</text>
</comment>
<evidence type="ECO:0000256" key="1">
    <source>
        <dbReference type="ARBA" id="ARBA00004651"/>
    </source>
</evidence>
<feature type="transmembrane region" description="Helical" evidence="7">
    <location>
        <begin position="204"/>
        <end position="221"/>
    </location>
</feature>
<dbReference type="EMBL" id="AP022563">
    <property type="protein sequence ID" value="BBX16714.1"/>
    <property type="molecule type" value="Genomic_DNA"/>
</dbReference>
<dbReference type="GO" id="GO:0055085">
    <property type="term" value="P:transmembrane transport"/>
    <property type="evidence" value="ECO:0007669"/>
    <property type="project" value="InterPro"/>
</dbReference>
<dbReference type="KEGG" id="mdu:MDUV_15740"/>
<evidence type="ECO:0000256" key="5">
    <source>
        <dbReference type="ARBA" id="ARBA00022989"/>
    </source>
</evidence>
<evidence type="ECO:0000256" key="2">
    <source>
        <dbReference type="ARBA" id="ARBA00022448"/>
    </source>
</evidence>
<dbReference type="RefSeq" id="WP_098001325.1">
    <property type="nucleotide sequence ID" value="NZ_AP022563.1"/>
</dbReference>
<gene>
    <name evidence="8" type="ORF">MDUV_15740</name>
</gene>
<accession>A0A7I7JZF6</accession>
<keyword evidence="9" id="KW-1185">Reference proteome</keyword>
<sequence>MTAITHIDLPAQRTAPAAPRRSRGRYRRLGAAAAWWVASVALFAGIWELAWLMGWAPELLLPPPHIFLQDFSSQAQFFDTATIGAEQATPVVAVAGTVLATVLRVLAGLALGFLASLITGVLISQFLMVRGLVLPTITLLAPISPIAWLPVSIFLFGIGDGPAIFMVFIGVYFVMTLATIGLINDVPTTYIDVARTMGASRRQILFQVILPSILPGLLQSLRLNLFAAWMVVLLAEAVGVGSGLGQVVMLARNTFNSSLVFFSMTVIGIAGYLLDIAFRQMQNRLLWWQPVGKGALR</sequence>
<keyword evidence="6 7" id="KW-0472">Membrane</keyword>
<feature type="transmembrane region" description="Helical" evidence="7">
    <location>
        <begin position="164"/>
        <end position="183"/>
    </location>
</feature>
<keyword evidence="3" id="KW-1003">Cell membrane</keyword>
<evidence type="ECO:0000256" key="7">
    <source>
        <dbReference type="RuleBase" id="RU363032"/>
    </source>
</evidence>
<evidence type="ECO:0000256" key="3">
    <source>
        <dbReference type="ARBA" id="ARBA00022475"/>
    </source>
</evidence>
<comment type="subcellular location">
    <subcellularLocation>
        <location evidence="1 7">Cell membrane</location>
        <topology evidence="1 7">Multi-pass membrane protein</topology>
    </subcellularLocation>
</comment>
<keyword evidence="2 7" id="KW-0813">Transport</keyword>
<organism evidence="8 9">
    <name type="scientific">Mycolicibacterium duvalii</name>
    <dbReference type="NCBI Taxonomy" id="39688"/>
    <lineage>
        <taxon>Bacteria</taxon>
        <taxon>Bacillati</taxon>
        <taxon>Actinomycetota</taxon>
        <taxon>Actinomycetes</taxon>
        <taxon>Mycobacteriales</taxon>
        <taxon>Mycobacteriaceae</taxon>
        <taxon>Mycolicibacterium</taxon>
    </lineage>
</organism>
<feature type="transmembrane region" description="Helical" evidence="7">
    <location>
        <begin position="29"/>
        <end position="53"/>
    </location>
</feature>
<keyword evidence="4 7" id="KW-0812">Transmembrane</keyword>
<evidence type="ECO:0000256" key="4">
    <source>
        <dbReference type="ARBA" id="ARBA00022692"/>
    </source>
</evidence>
<feature type="transmembrane region" description="Helical" evidence="7">
    <location>
        <begin position="139"/>
        <end position="158"/>
    </location>
</feature>